<comment type="caution">
    <text evidence="1">The sequence shown here is derived from an EMBL/GenBank/DDBJ whole genome shotgun (WGS) entry which is preliminary data.</text>
</comment>
<evidence type="ECO:0008006" key="3">
    <source>
        <dbReference type="Google" id="ProtNLM"/>
    </source>
</evidence>
<evidence type="ECO:0000313" key="2">
    <source>
        <dbReference type="Proteomes" id="UP000318815"/>
    </source>
</evidence>
<dbReference type="AlphaFoldDB" id="A0A5C6LMJ2"/>
<keyword evidence="2" id="KW-1185">Reference proteome</keyword>
<evidence type="ECO:0000313" key="1">
    <source>
        <dbReference type="EMBL" id="TWV97963.1"/>
    </source>
</evidence>
<dbReference type="Proteomes" id="UP000318815">
    <property type="component" value="Unassembled WGS sequence"/>
</dbReference>
<protein>
    <recommendedName>
        <fullName evidence="3">MORN repeat protein</fullName>
    </recommendedName>
</protein>
<dbReference type="SUPFAM" id="SSF82185">
    <property type="entry name" value="Histone H3 K4-specific methyltransferase SET7/9 N-terminal domain"/>
    <property type="match status" value="1"/>
</dbReference>
<dbReference type="EMBL" id="VOHS01000027">
    <property type="protein sequence ID" value="TWV97963.1"/>
    <property type="molecule type" value="Genomic_DNA"/>
</dbReference>
<dbReference type="OrthoDB" id="663961at2"/>
<accession>A0A5C6LMJ2</accession>
<name>A0A5C6LMJ2_9BACT</name>
<proteinExistence type="predicted"/>
<organism evidence="1 2">
    <name type="scientific">Chitinophaga pinensis</name>
    <dbReference type="NCBI Taxonomy" id="79329"/>
    <lineage>
        <taxon>Bacteria</taxon>
        <taxon>Pseudomonadati</taxon>
        <taxon>Bacteroidota</taxon>
        <taxon>Chitinophagia</taxon>
        <taxon>Chitinophagales</taxon>
        <taxon>Chitinophagaceae</taxon>
        <taxon>Chitinophaga</taxon>
    </lineage>
</organism>
<dbReference type="Gene3D" id="3.90.930.1">
    <property type="match status" value="1"/>
</dbReference>
<sequence>MTKYGRLLSGLLLLSLTKMESGCTDAVEQDTQLLRQVMREENGCIRWKVYGFRNDPNKEKVELYFTNGKIREVFYRYQGQLEGQRNVFYDNGKLSESGHWHEDNRVGEFRYYRQDGKLECVQYYGLIGESVETP</sequence>
<gene>
    <name evidence="1" type="ORF">FEF09_21310</name>
</gene>
<reference evidence="1 2" key="1">
    <citation type="submission" date="2019-08" db="EMBL/GenBank/DDBJ databases">
        <title>Whole genome sequencing of chitin degrading bacteria Chitinophaga pinensis YS16.</title>
        <authorList>
            <person name="Singh R.P."/>
            <person name="Manchanda G."/>
            <person name="Maurya I.K."/>
            <person name="Joshi N.K."/>
            <person name="Srivastava A.K."/>
        </authorList>
    </citation>
    <scope>NUCLEOTIDE SEQUENCE [LARGE SCALE GENOMIC DNA]</scope>
    <source>
        <strain evidence="1 2">YS-16</strain>
    </source>
</reference>
<dbReference type="RefSeq" id="WP_146306982.1">
    <property type="nucleotide sequence ID" value="NZ_VOHS01000027.1"/>
</dbReference>